<sequence>MIRGLRVFTEMISQCEHDVVVRAIDLKFGKRRYERDHWDGVITNFRETEFQASFPCFERIEELLQSLGAGKLQTPHALDLAPNGHIDPHIDSVKFSGSTVAVLSLVNAATLRLGPSELRVEPRSLYVLQDEARYDHEHAILPEGRRLSLIFRDEVASER</sequence>
<dbReference type="GO" id="GO:0005759">
    <property type="term" value="C:mitochondrial matrix"/>
    <property type="evidence" value="ECO:0007669"/>
    <property type="project" value="TreeGrafter"/>
</dbReference>
<dbReference type="InterPro" id="IPR032870">
    <property type="entry name" value="ALKBH7-like"/>
</dbReference>
<evidence type="ECO:0000313" key="3">
    <source>
        <dbReference type="Proteomes" id="UP001230188"/>
    </source>
</evidence>
<dbReference type="GO" id="GO:0006631">
    <property type="term" value="P:fatty acid metabolic process"/>
    <property type="evidence" value="ECO:0007669"/>
    <property type="project" value="TreeGrafter"/>
</dbReference>
<name>A0AAD7UH59_9STRA</name>
<organism evidence="1 3">
    <name type="scientific">Chrysophaeum taylorii</name>
    <dbReference type="NCBI Taxonomy" id="2483200"/>
    <lineage>
        <taxon>Eukaryota</taxon>
        <taxon>Sar</taxon>
        <taxon>Stramenopiles</taxon>
        <taxon>Ochrophyta</taxon>
        <taxon>Pelagophyceae</taxon>
        <taxon>Pelagomonadales</taxon>
        <taxon>Pelagomonadaceae</taxon>
        <taxon>Chrysophaeum</taxon>
    </lineage>
</organism>
<gene>
    <name evidence="1" type="ORF">CTAYLR_005183</name>
    <name evidence="2" type="ORF">CTAYLR_005200</name>
</gene>
<dbReference type="PANTHER" id="PTHR21052:SF0">
    <property type="entry name" value="ALPHA-KETOGLUTARATE-DEPENDENT DIOXYGENASE ALKB HOMOLOG 7, MITOCHONDRIAL"/>
    <property type="match status" value="1"/>
</dbReference>
<dbReference type="AlphaFoldDB" id="A0AAD7UH59"/>
<reference evidence="1" key="1">
    <citation type="submission" date="2023-01" db="EMBL/GenBank/DDBJ databases">
        <title>Metagenome sequencing of chrysophaentin producing Chrysophaeum taylorii.</title>
        <authorList>
            <person name="Davison J."/>
            <person name="Bewley C."/>
        </authorList>
    </citation>
    <scope>NUCLEOTIDE SEQUENCE</scope>
    <source>
        <strain evidence="1">NIES-1699</strain>
    </source>
</reference>
<protein>
    <submittedName>
        <fullName evidence="1">Uncharacterized protein</fullName>
    </submittedName>
</protein>
<comment type="caution">
    <text evidence="1">The sequence shown here is derived from an EMBL/GenBank/DDBJ whole genome shotgun (WGS) entry which is preliminary data.</text>
</comment>
<dbReference type="PANTHER" id="PTHR21052">
    <property type="entry name" value="SPERMATOGENESIS ASSOCIATED 11-RELATED"/>
    <property type="match status" value="1"/>
</dbReference>
<keyword evidence="3" id="KW-1185">Reference proteome</keyword>
<proteinExistence type="predicted"/>
<dbReference type="EMBL" id="JAQMWT010000010">
    <property type="protein sequence ID" value="KAJ8614165.1"/>
    <property type="molecule type" value="Genomic_DNA"/>
</dbReference>
<dbReference type="Gene3D" id="2.60.120.590">
    <property type="entry name" value="Alpha-ketoglutarate-dependent dioxygenase AlkB-like"/>
    <property type="match status" value="1"/>
</dbReference>
<dbReference type="EMBL" id="JAQMWT010000297">
    <property type="protein sequence ID" value="KAJ8606087.1"/>
    <property type="molecule type" value="Genomic_DNA"/>
</dbReference>
<evidence type="ECO:0000313" key="1">
    <source>
        <dbReference type="EMBL" id="KAJ8606087.1"/>
    </source>
</evidence>
<evidence type="ECO:0000313" key="2">
    <source>
        <dbReference type="EMBL" id="KAJ8614165.1"/>
    </source>
</evidence>
<accession>A0AAD7UH59</accession>
<dbReference type="GO" id="GO:0006974">
    <property type="term" value="P:DNA damage response"/>
    <property type="evidence" value="ECO:0007669"/>
    <property type="project" value="InterPro"/>
</dbReference>
<dbReference type="Proteomes" id="UP001230188">
    <property type="component" value="Unassembled WGS sequence"/>
</dbReference>
<dbReference type="InterPro" id="IPR037151">
    <property type="entry name" value="AlkB-like_sf"/>
</dbReference>
<dbReference type="SUPFAM" id="SSF51197">
    <property type="entry name" value="Clavaminate synthase-like"/>
    <property type="match status" value="1"/>
</dbReference>